<keyword evidence="7" id="KW-0464">Manganese</keyword>
<dbReference type="PROSITE" id="PS50011">
    <property type="entry name" value="PROTEIN_KINASE_DOM"/>
    <property type="match status" value="1"/>
</dbReference>
<evidence type="ECO:0000256" key="7">
    <source>
        <dbReference type="ARBA" id="ARBA00023211"/>
    </source>
</evidence>
<accession>A0A9E7L894</accession>
<dbReference type="PANTHER" id="PTHR43895">
    <property type="entry name" value="CALCIUM/CALMODULIN-DEPENDENT PROTEIN KINASE KINASE-RELATED"/>
    <property type="match status" value="1"/>
</dbReference>
<keyword evidence="10" id="KW-1185">Reference proteome</keyword>
<dbReference type="InterPro" id="IPR008271">
    <property type="entry name" value="Ser/Thr_kinase_AS"/>
</dbReference>
<dbReference type="SUPFAM" id="SSF56112">
    <property type="entry name" value="Protein kinase-like (PK-like)"/>
    <property type="match status" value="1"/>
</dbReference>
<keyword evidence="3" id="KW-0808">Transferase</keyword>
<proteinExistence type="inferred from homology"/>
<dbReference type="PANTHER" id="PTHR43895:SF28">
    <property type="entry name" value="CBL-INTERACTING SERINE_THREONINE-PROTEIN KINASE 15"/>
    <property type="match status" value="1"/>
</dbReference>
<evidence type="ECO:0000259" key="8">
    <source>
        <dbReference type="PROSITE" id="PS50011"/>
    </source>
</evidence>
<keyword evidence="2" id="KW-0723">Serine/threonine-protein kinase</keyword>
<dbReference type="Gene3D" id="3.30.310.80">
    <property type="entry name" value="Kinase associated domain 1, KA1"/>
    <property type="match status" value="1"/>
</dbReference>
<dbReference type="Proteomes" id="UP001055439">
    <property type="component" value="Chromosome 9"/>
</dbReference>
<dbReference type="GO" id="GO:0007165">
    <property type="term" value="P:signal transduction"/>
    <property type="evidence" value="ECO:0007669"/>
    <property type="project" value="InterPro"/>
</dbReference>
<evidence type="ECO:0000256" key="5">
    <source>
        <dbReference type="ARBA" id="ARBA00022777"/>
    </source>
</evidence>
<dbReference type="InterPro" id="IPR011009">
    <property type="entry name" value="Kinase-like_dom_sf"/>
</dbReference>
<sequence length="206" mass="23104">MVHSRPFFASVPPIWWGCGVHHRDLKPENLLLDDNGDLKVSDFGLSALAVSKSQDSLLHTTCGTLAYQVISKKGLDLSTLFEETDHMIEAKFTSDPPASGIISKLEEVVKLLKLKVKPQDHGVTLQFHLVEIKKAIGDTLLYEKLFLSCFCALRTTMNVASVVCTFNWNGFLACYSRFRSVVRKLSSFQVFSQKRSHEKPVLSNTE</sequence>
<feature type="non-terminal residue" evidence="9">
    <location>
        <position position="206"/>
    </location>
</feature>
<comment type="similarity">
    <text evidence="1">Belongs to the protein kinase superfamily. CAMK Ser/Thr protein kinase family. SNF1 subfamily.</text>
</comment>
<evidence type="ECO:0000256" key="3">
    <source>
        <dbReference type="ARBA" id="ARBA00022679"/>
    </source>
</evidence>
<dbReference type="AlphaFoldDB" id="A0A9E7L894"/>
<keyword evidence="5 9" id="KW-0418">Kinase</keyword>
<evidence type="ECO:0000313" key="9">
    <source>
        <dbReference type="EMBL" id="URE44196.1"/>
    </source>
</evidence>
<feature type="domain" description="Protein kinase" evidence="8">
    <location>
        <begin position="1"/>
        <end position="206"/>
    </location>
</feature>
<evidence type="ECO:0000313" key="10">
    <source>
        <dbReference type="Proteomes" id="UP001055439"/>
    </source>
</evidence>
<evidence type="ECO:0000256" key="4">
    <source>
        <dbReference type="ARBA" id="ARBA00022741"/>
    </source>
</evidence>
<dbReference type="PROSITE" id="PS00108">
    <property type="entry name" value="PROTEIN_KINASE_ST"/>
    <property type="match status" value="1"/>
</dbReference>
<gene>
    <name evidence="9" type="ORF">MUK42_22698</name>
</gene>
<dbReference type="GO" id="GO:0005524">
    <property type="term" value="F:ATP binding"/>
    <property type="evidence" value="ECO:0007669"/>
    <property type="project" value="UniProtKB-KW"/>
</dbReference>
<protein>
    <submittedName>
        <fullName evidence="9">Cbl-interacting protein kinase</fullName>
    </submittedName>
</protein>
<keyword evidence="6" id="KW-0067">ATP-binding</keyword>
<dbReference type="Pfam" id="PF00069">
    <property type="entry name" value="Pkinase"/>
    <property type="match status" value="1"/>
</dbReference>
<reference evidence="9" key="1">
    <citation type="submission" date="2022-05" db="EMBL/GenBank/DDBJ databases">
        <title>The Musa troglodytarum L. genome provides insights into the mechanism of non-climacteric behaviour and enrichment of carotenoids.</title>
        <authorList>
            <person name="Wang J."/>
        </authorList>
    </citation>
    <scope>NUCLEOTIDE SEQUENCE</scope>
    <source>
        <tissue evidence="9">Leaf</tissue>
    </source>
</reference>
<evidence type="ECO:0000256" key="2">
    <source>
        <dbReference type="ARBA" id="ARBA00022527"/>
    </source>
</evidence>
<dbReference type="Gene3D" id="1.10.510.10">
    <property type="entry name" value="Transferase(Phosphotransferase) domain 1"/>
    <property type="match status" value="1"/>
</dbReference>
<name>A0A9E7L894_9LILI</name>
<evidence type="ECO:0000256" key="6">
    <source>
        <dbReference type="ARBA" id="ARBA00022840"/>
    </source>
</evidence>
<dbReference type="InterPro" id="IPR000719">
    <property type="entry name" value="Prot_kinase_dom"/>
</dbReference>
<dbReference type="OrthoDB" id="10020333at2759"/>
<keyword evidence="4" id="KW-0547">Nucleotide-binding</keyword>
<dbReference type="Pfam" id="PF03822">
    <property type="entry name" value="NAF"/>
    <property type="match status" value="1"/>
</dbReference>
<dbReference type="EMBL" id="CP097511">
    <property type="protein sequence ID" value="URE44196.1"/>
    <property type="molecule type" value="Genomic_DNA"/>
</dbReference>
<evidence type="ECO:0000256" key="1">
    <source>
        <dbReference type="ARBA" id="ARBA00006234"/>
    </source>
</evidence>
<dbReference type="InterPro" id="IPR004041">
    <property type="entry name" value="NAF_dom"/>
</dbReference>
<dbReference type="GO" id="GO:0004674">
    <property type="term" value="F:protein serine/threonine kinase activity"/>
    <property type="evidence" value="ECO:0007669"/>
    <property type="project" value="UniProtKB-KW"/>
</dbReference>
<organism evidence="9 10">
    <name type="scientific">Musa troglodytarum</name>
    <name type="common">fe'i banana</name>
    <dbReference type="NCBI Taxonomy" id="320322"/>
    <lineage>
        <taxon>Eukaryota</taxon>
        <taxon>Viridiplantae</taxon>
        <taxon>Streptophyta</taxon>
        <taxon>Embryophyta</taxon>
        <taxon>Tracheophyta</taxon>
        <taxon>Spermatophyta</taxon>
        <taxon>Magnoliopsida</taxon>
        <taxon>Liliopsida</taxon>
        <taxon>Zingiberales</taxon>
        <taxon>Musaceae</taxon>
        <taxon>Musa</taxon>
    </lineage>
</organism>